<evidence type="ECO:0000313" key="3">
    <source>
        <dbReference type="EMBL" id="KAF4661018.1"/>
    </source>
</evidence>
<feature type="compositionally biased region" description="Basic residues" evidence="1">
    <location>
        <begin position="238"/>
        <end position="252"/>
    </location>
</feature>
<feature type="signal peptide" evidence="2">
    <location>
        <begin position="1"/>
        <end position="18"/>
    </location>
</feature>
<evidence type="ECO:0000313" key="5">
    <source>
        <dbReference type="Proteomes" id="UP000570595"/>
    </source>
</evidence>
<gene>
    <name evidence="3" type="ORF">FOL46_005877</name>
    <name evidence="4" type="ORF">FOZ61_001292</name>
</gene>
<organism evidence="3 6">
    <name type="scientific">Perkinsus olseni</name>
    <name type="common">Perkinsus atlanticus</name>
    <dbReference type="NCBI Taxonomy" id="32597"/>
    <lineage>
        <taxon>Eukaryota</taxon>
        <taxon>Sar</taxon>
        <taxon>Alveolata</taxon>
        <taxon>Perkinsozoa</taxon>
        <taxon>Perkinsea</taxon>
        <taxon>Perkinsida</taxon>
        <taxon>Perkinsidae</taxon>
        <taxon>Perkinsus</taxon>
    </lineage>
</organism>
<evidence type="ECO:0000313" key="6">
    <source>
        <dbReference type="Proteomes" id="UP000572268"/>
    </source>
</evidence>
<comment type="caution">
    <text evidence="3">The sequence shown here is derived from an EMBL/GenBank/DDBJ whole genome shotgun (WGS) entry which is preliminary data.</text>
</comment>
<protein>
    <submittedName>
        <fullName evidence="3">Uncharacterized protein</fullName>
    </submittedName>
</protein>
<sequence>MRLLSQLLFSLTATLARGNGGRPLEWLFSTNINTGDRYYIEPKERSSMLRTGPSATVDNGFQCIPATQYATVLNVFSVRNVRINHVKAETQRQTWFSARLVTNEGRECFISLDPSDPEVAADLKEMYQRVLDKDGTYSGENTGFMKLEIDVKDGMVERVNAEPLNDVAKTMDKLTYYGVGDVLSVIVESSTAPLMTYRLILEPEDSGVGLRGRVVGNSNLRDWDCRPPTPGEIERGHGRSPHVARRKAPFLD</sequence>
<evidence type="ECO:0000256" key="2">
    <source>
        <dbReference type="SAM" id="SignalP"/>
    </source>
</evidence>
<dbReference type="EMBL" id="JABAHT010000131">
    <property type="protein sequence ID" value="KAF4663880.1"/>
    <property type="molecule type" value="Genomic_DNA"/>
</dbReference>
<dbReference type="Proteomes" id="UP000572268">
    <property type="component" value="Unassembled WGS sequence"/>
</dbReference>
<evidence type="ECO:0000256" key="1">
    <source>
        <dbReference type="SAM" id="MobiDB-lite"/>
    </source>
</evidence>
<keyword evidence="2" id="KW-0732">Signal</keyword>
<dbReference type="Proteomes" id="UP000570595">
    <property type="component" value="Unassembled WGS sequence"/>
</dbReference>
<evidence type="ECO:0000313" key="4">
    <source>
        <dbReference type="EMBL" id="KAF4663880.1"/>
    </source>
</evidence>
<proteinExistence type="predicted"/>
<dbReference type="EMBL" id="JABANN010000368">
    <property type="protein sequence ID" value="KAF4661018.1"/>
    <property type="molecule type" value="Genomic_DNA"/>
</dbReference>
<feature type="chain" id="PRO_5036400554" evidence="2">
    <location>
        <begin position="19"/>
        <end position="252"/>
    </location>
</feature>
<name>A0A7J6LNZ4_PEROL</name>
<feature type="region of interest" description="Disordered" evidence="1">
    <location>
        <begin position="226"/>
        <end position="252"/>
    </location>
</feature>
<accession>A0A7J6LNZ4</accession>
<dbReference type="AlphaFoldDB" id="A0A7J6LNZ4"/>
<dbReference type="OrthoDB" id="10329311at2759"/>
<reference evidence="5 6" key="1">
    <citation type="submission" date="2020-04" db="EMBL/GenBank/DDBJ databases">
        <title>Perkinsus olseni comparative genomics.</title>
        <authorList>
            <person name="Bogema D.R."/>
        </authorList>
    </citation>
    <scope>NUCLEOTIDE SEQUENCE [LARGE SCALE GENOMIC DNA]</scope>
    <source>
        <strain evidence="4">ATCC PRA-179</strain>
        <strain evidence="3">ATCC PRA-31</strain>
    </source>
</reference>